<feature type="transmembrane region" description="Helical" evidence="10">
    <location>
        <begin position="20"/>
        <end position="40"/>
    </location>
</feature>
<sequence>MYDTDQEQIEAIKRWWSQNANWVIGAIVLFFASYVGYNWYVSSTEQHRLEASTTYEQLLEAVTAEQGNSEEQDRLTRLLKTDYSDLSYASMAALLAAEAAVESEDYDAALTELNWAADHADSALLPVIHYRTAMVQYQLDQLDTALATLDKIKGEGHQAVTFELKGDILLAQGNIDDARSAYQAALDLSSDQSINNPYLKIKLDDLAVAE</sequence>
<evidence type="ECO:0000259" key="11">
    <source>
        <dbReference type="Pfam" id="PF09976"/>
    </source>
</evidence>
<dbReference type="InterPro" id="IPR026039">
    <property type="entry name" value="YfgM"/>
</dbReference>
<evidence type="ECO:0000256" key="3">
    <source>
        <dbReference type="ARBA" id="ARBA00022692"/>
    </source>
</evidence>
<dbReference type="RefSeq" id="WP_008043069.1">
    <property type="nucleotide sequence ID" value="NZ_CH724150.1"/>
</dbReference>
<evidence type="ECO:0000256" key="4">
    <source>
        <dbReference type="ARBA" id="ARBA00022989"/>
    </source>
</evidence>
<accession>A4BH42</accession>
<keyword evidence="4 10" id="KW-1133">Transmembrane helix</keyword>
<dbReference type="OrthoDB" id="9789675at2"/>
<dbReference type="AlphaFoldDB" id="A4BH42"/>
<name>A4BH42_9GAMM</name>
<evidence type="ECO:0000256" key="2">
    <source>
        <dbReference type="ARBA" id="ARBA00022475"/>
    </source>
</evidence>
<dbReference type="HOGENOM" id="CLU_084785_0_0_6"/>
<comment type="subcellular location">
    <subcellularLocation>
        <location evidence="1">Cell membrane</location>
        <topology evidence="1">Single-pass type II membrane protein</topology>
    </subcellularLocation>
</comment>
<keyword evidence="9" id="KW-0802">TPR repeat</keyword>
<evidence type="ECO:0000256" key="5">
    <source>
        <dbReference type="ARBA" id="ARBA00023136"/>
    </source>
</evidence>
<evidence type="ECO:0000313" key="13">
    <source>
        <dbReference type="Proteomes" id="UP000005953"/>
    </source>
</evidence>
<evidence type="ECO:0000256" key="10">
    <source>
        <dbReference type="SAM" id="Phobius"/>
    </source>
</evidence>
<dbReference type="PANTHER" id="PTHR38035:SF1">
    <property type="entry name" value="ANCILLARY SECYEG TRANSLOCON SUBUNIT"/>
    <property type="match status" value="1"/>
</dbReference>
<keyword evidence="13" id="KW-1185">Reference proteome</keyword>
<dbReference type="InterPro" id="IPR011990">
    <property type="entry name" value="TPR-like_helical_dom_sf"/>
</dbReference>
<dbReference type="PANTHER" id="PTHR38035">
    <property type="entry name" value="UPF0070 PROTEIN YFGM"/>
    <property type="match status" value="1"/>
</dbReference>
<keyword evidence="5 10" id="KW-0472">Membrane</keyword>
<evidence type="ECO:0000256" key="1">
    <source>
        <dbReference type="ARBA" id="ARBA00004401"/>
    </source>
</evidence>
<dbReference type="STRING" id="314283.MED297_15005"/>
<gene>
    <name evidence="12" type="ORF">MED297_15005</name>
</gene>
<proteinExistence type="inferred from homology"/>
<dbReference type="Gene3D" id="1.25.40.10">
    <property type="entry name" value="Tetratricopeptide repeat domain"/>
    <property type="match status" value="1"/>
</dbReference>
<feature type="domain" description="Ancillary SecYEG translocon subunit/Cell division coordinator CpoB TPR" evidence="11">
    <location>
        <begin position="13"/>
        <end position="207"/>
    </location>
</feature>
<dbReference type="Proteomes" id="UP000005953">
    <property type="component" value="Unassembled WGS sequence"/>
</dbReference>
<dbReference type="GO" id="GO:0005886">
    <property type="term" value="C:plasma membrane"/>
    <property type="evidence" value="ECO:0007669"/>
    <property type="project" value="UniProtKB-SubCell"/>
</dbReference>
<keyword evidence="2" id="KW-1003">Cell membrane</keyword>
<dbReference type="PROSITE" id="PS50005">
    <property type="entry name" value="TPR"/>
    <property type="match status" value="1"/>
</dbReference>
<comment type="similarity">
    <text evidence="7">Belongs to the YfgM family.</text>
</comment>
<keyword evidence="6" id="KW-0143">Chaperone</keyword>
<reference evidence="12 13" key="1">
    <citation type="submission" date="2006-02" db="EMBL/GenBank/DDBJ databases">
        <authorList>
            <person name="Pinhassi J."/>
            <person name="Pedros-Alio C."/>
            <person name="Ferriera S."/>
            <person name="Johnson J."/>
            <person name="Kravitz S."/>
            <person name="Halpern A."/>
            <person name="Remington K."/>
            <person name="Beeson K."/>
            <person name="Tran B."/>
            <person name="Rogers Y.-H."/>
            <person name="Friedman R."/>
            <person name="Venter J.C."/>
        </authorList>
    </citation>
    <scope>NUCLEOTIDE SEQUENCE [LARGE SCALE GENOMIC DNA]</scope>
    <source>
        <strain evidence="12 13">MED297</strain>
    </source>
</reference>
<protein>
    <recommendedName>
        <fullName evidence="8">Ancillary SecYEG translocon subunit</fullName>
    </recommendedName>
</protein>
<dbReference type="PIRSF" id="PIRSF006170">
    <property type="entry name" value="YfgM"/>
    <property type="match status" value="1"/>
</dbReference>
<dbReference type="EMBL" id="AAOE01000019">
    <property type="protein sequence ID" value="EAR08541.1"/>
    <property type="molecule type" value="Genomic_DNA"/>
</dbReference>
<dbReference type="InterPro" id="IPR018704">
    <property type="entry name" value="SecYEG/CpoB_TPR"/>
</dbReference>
<dbReference type="Pfam" id="PF09976">
    <property type="entry name" value="TPR_21"/>
    <property type="match status" value="1"/>
</dbReference>
<dbReference type="SUPFAM" id="SSF48452">
    <property type="entry name" value="TPR-like"/>
    <property type="match status" value="1"/>
</dbReference>
<evidence type="ECO:0000256" key="8">
    <source>
        <dbReference type="ARBA" id="ARBA00024235"/>
    </source>
</evidence>
<dbReference type="GO" id="GO:0044877">
    <property type="term" value="F:protein-containing complex binding"/>
    <property type="evidence" value="ECO:0007669"/>
    <property type="project" value="InterPro"/>
</dbReference>
<feature type="repeat" description="TPR" evidence="9">
    <location>
        <begin position="159"/>
        <end position="192"/>
    </location>
</feature>
<dbReference type="InterPro" id="IPR019734">
    <property type="entry name" value="TPR_rpt"/>
</dbReference>
<evidence type="ECO:0000256" key="7">
    <source>
        <dbReference type="ARBA" id="ARBA00024197"/>
    </source>
</evidence>
<organism evidence="12 13">
    <name type="scientific">Reinekea blandensis MED297</name>
    <dbReference type="NCBI Taxonomy" id="314283"/>
    <lineage>
        <taxon>Bacteria</taxon>
        <taxon>Pseudomonadati</taxon>
        <taxon>Pseudomonadota</taxon>
        <taxon>Gammaproteobacteria</taxon>
        <taxon>Oceanospirillales</taxon>
        <taxon>Saccharospirillaceae</taxon>
        <taxon>Reinekea</taxon>
    </lineage>
</organism>
<evidence type="ECO:0000313" key="12">
    <source>
        <dbReference type="EMBL" id="EAR08541.1"/>
    </source>
</evidence>
<evidence type="ECO:0000256" key="9">
    <source>
        <dbReference type="PROSITE-ProRule" id="PRU00339"/>
    </source>
</evidence>
<evidence type="ECO:0000256" key="6">
    <source>
        <dbReference type="ARBA" id="ARBA00023186"/>
    </source>
</evidence>
<comment type="caution">
    <text evidence="12">The sequence shown here is derived from an EMBL/GenBank/DDBJ whole genome shotgun (WGS) entry which is preliminary data.</text>
</comment>
<keyword evidence="3 10" id="KW-0812">Transmembrane</keyword>